<organism evidence="8 9">
    <name type="scientific">Calditerrivibrio nitroreducens</name>
    <dbReference type="NCBI Taxonomy" id="477976"/>
    <lineage>
        <taxon>Bacteria</taxon>
        <taxon>Pseudomonadati</taxon>
        <taxon>Deferribacterota</taxon>
        <taxon>Deferribacteres</taxon>
        <taxon>Deferribacterales</taxon>
        <taxon>Calditerrivibrionaceae</taxon>
    </lineage>
</organism>
<sequence>MGKKIKIAIVLLGVGFIIFVVIATWWIKIRMEYASTDAFFIKSDTISNVGFKRVSGKVIKLNFKEGDRVKKGDILAVIDDSDYRIKAEQLKYEIQSLEQQAQSLDDKRSKTSSDILTSTKMQTDKVAALKYELASSQKSIEEIEILIAQSQKDMERYKVLYEKNAIPKKSYEDIANNLDTLKKKKESLQLKIDALGKQIDIAENEKNLIKNNRYIISEISKNKSSIAEKINSLKKQLDDLNNMIEDCKLYAPFDGVVGMKYVDVGTVVSSGNFIYSIVGDKNLYGYVLLEEGKLKGVDVGDKATFIVDAYPKERFEGEVEAIYPASAATYALVPRDISAGEFTKVAQRIPIRIKITGGKLELLRVGMGGEIKIKR</sequence>
<name>A0A2J6WH65_9BACT</name>
<dbReference type="PANTHER" id="PTHR30386:SF26">
    <property type="entry name" value="TRANSPORT PROTEIN COMB"/>
    <property type="match status" value="1"/>
</dbReference>
<dbReference type="Pfam" id="PF25917">
    <property type="entry name" value="BSH_RND"/>
    <property type="match status" value="1"/>
</dbReference>
<feature type="coiled-coil region" evidence="5">
    <location>
        <begin position="80"/>
        <end position="114"/>
    </location>
</feature>
<dbReference type="InterPro" id="IPR058625">
    <property type="entry name" value="MdtA-like_BSH"/>
</dbReference>
<dbReference type="PANTHER" id="PTHR30386">
    <property type="entry name" value="MEMBRANE FUSION SUBUNIT OF EMRAB-TOLC MULTIDRUG EFFLUX PUMP"/>
    <property type="match status" value="1"/>
</dbReference>
<proteinExistence type="predicted"/>
<dbReference type="InterPro" id="IPR050739">
    <property type="entry name" value="MFP"/>
</dbReference>
<feature type="coiled-coil region" evidence="5">
    <location>
        <begin position="140"/>
        <end position="250"/>
    </location>
</feature>
<keyword evidence="4 6" id="KW-0472">Membrane</keyword>
<dbReference type="SUPFAM" id="SSF111369">
    <property type="entry name" value="HlyD-like secretion proteins"/>
    <property type="match status" value="1"/>
</dbReference>
<dbReference type="PRINTS" id="PR01490">
    <property type="entry name" value="RTXTOXIND"/>
</dbReference>
<dbReference type="AlphaFoldDB" id="A0A2J6WH65"/>
<evidence type="ECO:0000256" key="1">
    <source>
        <dbReference type="ARBA" id="ARBA00004167"/>
    </source>
</evidence>
<evidence type="ECO:0000256" key="3">
    <source>
        <dbReference type="ARBA" id="ARBA00022989"/>
    </source>
</evidence>
<dbReference type="Proteomes" id="UP000242881">
    <property type="component" value="Unassembled WGS sequence"/>
</dbReference>
<comment type="subcellular location">
    <subcellularLocation>
        <location evidence="1">Membrane</location>
        <topology evidence="1">Single-pass membrane protein</topology>
    </subcellularLocation>
</comment>
<evidence type="ECO:0000313" key="9">
    <source>
        <dbReference type="Proteomes" id="UP000242881"/>
    </source>
</evidence>
<evidence type="ECO:0000259" key="7">
    <source>
        <dbReference type="Pfam" id="PF25917"/>
    </source>
</evidence>
<feature type="transmembrane region" description="Helical" evidence="6">
    <location>
        <begin position="7"/>
        <end position="27"/>
    </location>
</feature>
<evidence type="ECO:0000256" key="5">
    <source>
        <dbReference type="SAM" id="Coils"/>
    </source>
</evidence>
<dbReference type="GO" id="GO:0055085">
    <property type="term" value="P:transmembrane transport"/>
    <property type="evidence" value="ECO:0007669"/>
    <property type="project" value="InterPro"/>
</dbReference>
<dbReference type="EMBL" id="PNIN01000064">
    <property type="protein sequence ID" value="PMP69705.1"/>
    <property type="molecule type" value="Genomic_DNA"/>
</dbReference>
<evidence type="ECO:0000256" key="4">
    <source>
        <dbReference type="ARBA" id="ARBA00023136"/>
    </source>
</evidence>
<reference evidence="8 9" key="1">
    <citation type="submission" date="2018-01" db="EMBL/GenBank/DDBJ databases">
        <title>Metagenomic assembled genomes from two thermal pools in the Uzon Caldera, Kamchatka, Russia.</title>
        <authorList>
            <person name="Wilkins L."/>
            <person name="Ettinger C."/>
        </authorList>
    </citation>
    <scope>NUCLEOTIDE SEQUENCE [LARGE SCALE GENOMIC DNA]</scope>
    <source>
        <strain evidence="8">ZAV-05</strain>
    </source>
</reference>
<evidence type="ECO:0000256" key="2">
    <source>
        <dbReference type="ARBA" id="ARBA00022692"/>
    </source>
</evidence>
<feature type="domain" description="Multidrug resistance protein MdtA-like barrel-sandwich hybrid" evidence="7">
    <location>
        <begin position="53"/>
        <end position="273"/>
    </location>
</feature>
<dbReference type="Gene3D" id="2.40.50.100">
    <property type="match status" value="1"/>
</dbReference>
<evidence type="ECO:0000313" key="8">
    <source>
        <dbReference type="EMBL" id="PMP69705.1"/>
    </source>
</evidence>
<comment type="caution">
    <text evidence="8">The sequence shown here is derived from an EMBL/GenBank/DDBJ whole genome shotgun (WGS) entry which is preliminary data.</text>
</comment>
<evidence type="ECO:0000256" key="6">
    <source>
        <dbReference type="SAM" id="Phobius"/>
    </source>
</evidence>
<gene>
    <name evidence="8" type="ORF">C0187_06410</name>
</gene>
<keyword evidence="3 6" id="KW-1133">Transmembrane helix</keyword>
<accession>A0A2J6WH65</accession>
<protein>
    <submittedName>
        <fullName evidence="8">EmrA/EmrK family multidrug efflux transporter periplasmic adaptor subunit</fullName>
    </submittedName>
</protein>
<dbReference type="GO" id="GO:0016020">
    <property type="term" value="C:membrane"/>
    <property type="evidence" value="ECO:0007669"/>
    <property type="project" value="UniProtKB-SubCell"/>
</dbReference>
<keyword evidence="2 6" id="KW-0812">Transmembrane</keyword>
<keyword evidence="5" id="KW-0175">Coiled coil</keyword>
<dbReference type="Gene3D" id="2.40.30.170">
    <property type="match status" value="1"/>
</dbReference>